<protein>
    <submittedName>
        <fullName evidence="1">Uncharacterized protein</fullName>
    </submittedName>
</protein>
<sequence>MSRAERLAELLKNEIGSIILHKLNDH</sequence>
<dbReference type="AlphaFoldDB" id="A0A388TER4"/>
<gene>
    <name evidence="1" type="ORF">NO1_2306</name>
</gene>
<feature type="non-terminal residue" evidence="1">
    <location>
        <position position="26"/>
    </location>
</feature>
<name>A0A388TER4_TERA1</name>
<evidence type="ECO:0000313" key="1">
    <source>
        <dbReference type="EMBL" id="GBR75303.1"/>
    </source>
</evidence>
<organism evidence="1 2">
    <name type="scientific">Termititenax aidoneus</name>
    <dbReference type="NCBI Taxonomy" id="2218524"/>
    <lineage>
        <taxon>Bacteria</taxon>
        <taxon>Bacillati</taxon>
        <taxon>Candidatus Margulisiibacteriota</taxon>
        <taxon>Candidatus Termititenacia</taxon>
        <taxon>Candidatus Termititenacales</taxon>
        <taxon>Candidatus Termititenacaceae</taxon>
        <taxon>Candidatus Termititenax</taxon>
    </lineage>
</organism>
<dbReference type="Proteomes" id="UP000269352">
    <property type="component" value="Unassembled WGS sequence"/>
</dbReference>
<proteinExistence type="predicted"/>
<dbReference type="EMBL" id="BGZN01000232">
    <property type="protein sequence ID" value="GBR75303.1"/>
    <property type="molecule type" value="Genomic_DNA"/>
</dbReference>
<reference evidence="1 2" key="1">
    <citation type="journal article" date="2019" name="ISME J.">
        <title>Genome analyses of uncultured TG2/ZB3 bacteria in 'Margulisbacteria' specifically attached to ectosymbiotic spirochetes of protists in the termite gut.</title>
        <authorList>
            <person name="Utami Y.D."/>
            <person name="Kuwahara H."/>
            <person name="Igai K."/>
            <person name="Murakami T."/>
            <person name="Sugaya K."/>
            <person name="Morikawa T."/>
            <person name="Nagura Y."/>
            <person name="Yuki M."/>
            <person name="Deevong P."/>
            <person name="Inoue T."/>
            <person name="Kihara K."/>
            <person name="Lo N."/>
            <person name="Yamada A."/>
            <person name="Ohkuma M."/>
            <person name="Hongoh Y."/>
        </authorList>
    </citation>
    <scope>NUCLEOTIDE SEQUENCE [LARGE SCALE GENOMIC DNA]</scope>
    <source>
        <strain evidence="1">NkOx7-01</strain>
    </source>
</reference>
<accession>A0A388TER4</accession>
<comment type="caution">
    <text evidence="1">The sequence shown here is derived from an EMBL/GenBank/DDBJ whole genome shotgun (WGS) entry which is preliminary data.</text>
</comment>
<keyword evidence="2" id="KW-1185">Reference proteome</keyword>
<evidence type="ECO:0000313" key="2">
    <source>
        <dbReference type="Proteomes" id="UP000269352"/>
    </source>
</evidence>